<keyword evidence="6 8" id="KW-0446">Lipid-binding</keyword>
<keyword evidence="12" id="KW-0830">Ubiquinone</keyword>
<organism evidence="12 13">
    <name type="scientific">Plakobranchus ocellatus</name>
    <dbReference type="NCBI Taxonomy" id="259542"/>
    <lineage>
        <taxon>Eukaryota</taxon>
        <taxon>Metazoa</taxon>
        <taxon>Spiralia</taxon>
        <taxon>Lophotrochozoa</taxon>
        <taxon>Mollusca</taxon>
        <taxon>Gastropoda</taxon>
        <taxon>Heterobranchia</taxon>
        <taxon>Euthyneura</taxon>
        <taxon>Panpulmonata</taxon>
        <taxon>Sacoglossa</taxon>
        <taxon>Placobranchoidea</taxon>
        <taxon>Plakobranchidae</taxon>
        <taxon>Plakobranchus</taxon>
    </lineage>
</organism>
<comment type="pathway">
    <text evidence="2 8">Cofactor biosynthesis; ubiquinone biosynthesis.</text>
</comment>
<evidence type="ECO:0000256" key="8">
    <source>
        <dbReference type="RuleBase" id="RU366063"/>
    </source>
</evidence>
<keyword evidence="13" id="KW-1185">Reference proteome</keyword>
<dbReference type="PANTHER" id="PTHR21427:SF19">
    <property type="entry name" value="UBIQUINONE BIOSYNTHESIS PROTEIN COQ9, MITOCHONDRIAL"/>
    <property type="match status" value="1"/>
</dbReference>
<comment type="subcellular location">
    <subcellularLocation>
        <location evidence="1 8">Mitochondrion</location>
    </subcellularLocation>
</comment>
<evidence type="ECO:0000256" key="3">
    <source>
        <dbReference type="ARBA" id="ARBA00010766"/>
    </source>
</evidence>
<reference evidence="12 13" key="1">
    <citation type="journal article" date="2021" name="Elife">
        <title>Chloroplast acquisition without the gene transfer in kleptoplastic sea slugs, Plakobranchus ocellatus.</title>
        <authorList>
            <person name="Maeda T."/>
            <person name="Takahashi S."/>
            <person name="Yoshida T."/>
            <person name="Shimamura S."/>
            <person name="Takaki Y."/>
            <person name="Nagai Y."/>
            <person name="Toyoda A."/>
            <person name="Suzuki Y."/>
            <person name="Arimoto A."/>
            <person name="Ishii H."/>
            <person name="Satoh N."/>
            <person name="Nishiyama T."/>
            <person name="Hasebe M."/>
            <person name="Maruyama T."/>
            <person name="Minagawa J."/>
            <person name="Obokata J."/>
            <person name="Shigenobu S."/>
        </authorList>
    </citation>
    <scope>NUCLEOTIDE SEQUENCE [LARGE SCALE GENOMIC DNA]</scope>
</reference>
<keyword evidence="5" id="KW-0809">Transit peptide</keyword>
<dbReference type="Gene3D" id="1.10.357.10">
    <property type="entry name" value="Tetracycline Repressor, domain 2"/>
    <property type="match status" value="1"/>
</dbReference>
<evidence type="ECO:0000256" key="5">
    <source>
        <dbReference type="ARBA" id="ARBA00022946"/>
    </source>
</evidence>
<evidence type="ECO:0000256" key="4">
    <source>
        <dbReference type="ARBA" id="ARBA00022688"/>
    </source>
</evidence>
<evidence type="ECO:0000313" key="12">
    <source>
        <dbReference type="EMBL" id="GFO05918.1"/>
    </source>
</evidence>
<keyword evidence="4 8" id="KW-0831">Ubiquinone biosynthesis</keyword>
<dbReference type="GO" id="GO:0006744">
    <property type="term" value="P:ubiquinone biosynthetic process"/>
    <property type="evidence" value="ECO:0007669"/>
    <property type="project" value="UniProtKB-UniRule"/>
</dbReference>
<evidence type="ECO:0000256" key="7">
    <source>
        <dbReference type="ARBA" id="ARBA00023128"/>
    </source>
</evidence>
<dbReference type="InterPro" id="IPR048674">
    <property type="entry name" value="COQ9_HTH"/>
</dbReference>
<dbReference type="EMBL" id="BLXT01003755">
    <property type="protein sequence ID" value="GFO05918.1"/>
    <property type="molecule type" value="Genomic_DNA"/>
</dbReference>
<dbReference type="NCBIfam" id="TIGR02396">
    <property type="entry name" value="diverge_rpsU"/>
    <property type="match status" value="1"/>
</dbReference>
<feature type="compositionally biased region" description="Basic and acidic residues" evidence="9">
    <location>
        <begin position="21"/>
        <end position="39"/>
    </location>
</feature>
<evidence type="ECO:0000259" key="11">
    <source>
        <dbReference type="Pfam" id="PF21392"/>
    </source>
</evidence>
<evidence type="ECO:0000259" key="10">
    <source>
        <dbReference type="Pfam" id="PF08511"/>
    </source>
</evidence>
<dbReference type="Pfam" id="PF21392">
    <property type="entry name" value="COQ9_N"/>
    <property type="match status" value="1"/>
</dbReference>
<dbReference type="Proteomes" id="UP000735302">
    <property type="component" value="Unassembled WGS sequence"/>
</dbReference>
<proteinExistence type="inferred from homology"/>
<protein>
    <recommendedName>
        <fullName evidence="8">Ubiquinone biosynthesis protein</fullName>
    </recommendedName>
</protein>
<comment type="function">
    <text evidence="8">Membrane-associated protein that warps the membrane surface to access and bind aromatic isoprenes with high specificity, including ubiquinone (CoQ) isoprene intermediates and presents them directly to Coq7, therefore facilitating the Coq7-mediated hydroxylase step. Participates in the biosynthesis of coenzyme Q, also named ubiquinone, an essential lipid-soluble electron transporter for aerobic cellular respiration.</text>
</comment>
<evidence type="ECO:0000256" key="2">
    <source>
        <dbReference type="ARBA" id="ARBA00004749"/>
    </source>
</evidence>
<accession>A0AAV4AF70</accession>
<feature type="domain" description="Ubiquinone biosynthesis protein COQ9 HTH" evidence="11">
    <location>
        <begin position="59"/>
        <end position="87"/>
    </location>
</feature>
<evidence type="ECO:0000256" key="1">
    <source>
        <dbReference type="ARBA" id="ARBA00004173"/>
    </source>
</evidence>
<dbReference type="Pfam" id="PF08511">
    <property type="entry name" value="COQ9"/>
    <property type="match status" value="1"/>
</dbReference>
<dbReference type="PANTHER" id="PTHR21427">
    <property type="entry name" value="UBIQUINONE BIOSYNTHESIS PROTEIN COQ9, MITOCHONDRIAL"/>
    <property type="match status" value="1"/>
</dbReference>
<comment type="similarity">
    <text evidence="3 8">Belongs to the COQ9 family.</text>
</comment>
<dbReference type="GO" id="GO:0008289">
    <property type="term" value="F:lipid binding"/>
    <property type="evidence" value="ECO:0007669"/>
    <property type="project" value="UniProtKB-UniRule"/>
</dbReference>
<dbReference type="InterPro" id="IPR012762">
    <property type="entry name" value="Ubiq_biosynth_COQ9"/>
</dbReference>
<evidence type="ECO:0000256" key="9">
    <source>
        <dbReference type="SAM" id="MobiDB-lite"/>
    </source>
</evidence>
<dbReference type="FunFam" id="1.10.357.10:FF:000004">
    <property type="entry name" value="Ubiquinone biosynthesis protein COQ9, mitochondrial"/>
    <property type="match status" value="1"/>
</dbReference>
<feature type="region of interest" description="Disordered" evidence="9">
    <location>
        <begin position="20"/>
        <end position="52"/>
    </location>
</feature>
<sequence length="279" mass="31960">MKLSHVNFFMARTFSMAARKLSNEKGSDHTHSPEEHRDQFSSSAEEENSKGDEAQYEFDIRQRILSASLPYLQEFGWTQKALEAGAKDEGLPPIAHGMFPRGGAELVHYFYNKCNQELVEIMSADVEEAKAKGETLQITSFIRDAVEIRLRMIFPYMDIWPQAMAIQALPQNAVEAWSNTLNLMDEIWYYAGDRSTDFNWYTKRISLYGVYKATEIYMVQDKSADKADTWAFLDRRLKDLKTIGSTRKACQQSTDVLKEAVKGFSIMGRNILGFNSRGR</sequence>
<evidence type="ECO:0000256" key="6">
    <source>
        <dbReference type="ARBA" id="ARBA00023121"/>
    </source>
</evidence>
<evidence type="ECO:0000313" key="13">
    <source>
        <dbReference type="Proteomes" id="UP000735302"/>
    </source>
</evidence>
<name>A0AAV4AF70_9GAST</name>
<comment type="caution">
    <text evidence="12">The sequence shown here is derived from an EMBL/GenBank/DDBJ whole genome shotgun (WGS) entry which is preliminary data.</text>
</comment>
<dbReference type="GO" id="GO:0005743">
    <property type="term" value="C:mitochondrial inner membrane"/>
    <property type="evidence" value="ECO:0007669"/>
    <property type="project" value="TreeGrafter"/>
</dbReference>
<dbReference type="AlphaFoldDB" id="A0AAV4AF70"/>
<keyword evidence="7 8" id="KW-0496">Mitochondrion</keyword>
<feature type="domain" description="COQ9 C-terminal" evidence="10">
    <location>
        <begin position="175"/>
        <end position="243"/>
    </location>
</feature>
<gene>
    <name evidence="12" type="ORF">PoB_003242300</name>
</gene>
<dbReference type="InterPro" id="IPR013718">
    <property type="entry name" value="COQ9_C"/>
</dbReference>